<dbReference type="Proteomes" id="UP001222325">
    <property type="component" value="Unassembled WGS sequence"/>
</dbReference>
<gene>
    <name evidence="2" type="ORF">B0H15DRAFT_791108</name>
</gene>
<name>A0AAD6TQE0_9AGAR</name>
<feature type="transmembrane region" description="Helical" evidence="1">
    <location>
        <begin position="50"/>
        <end position="68"/>
    </location>
</feature>
<protein>
    <submittedName>
        <fullName evidence="2">Uncharacterized protein</fullName>
    </submittedName>
</protein>
<reference evidence="2" key="1">
    <citation type="submission" date="2023-03" db="EMBL/GenBank/DDBJ databases">
        <title>Massive genome expansion in bonnet fungi (Mycena s.s.) driven by repeated elements and novel gene families across ecological guilds.</title>
        <authorList>
            <consortium name="Lawrence Berkeley National Laboratory"/>
            <person name="Harder C.B."/>
            <person name="Miyauchi S."/>
            <person name="Viragh M."/>
            <person name="Kuo A."/>
            <person name="Thoen E."/>
            <person name="Andreopoulos B."/>
            <person name="Lu D."/>
            <person name="Skrede I."/>
            <person name="Drula E."/>
            <person name="Henrissat B."/>
            <person name="Morin E."/>
            <person name="Kohler A."/>
            <person name="Barry K."/>
            <person name="LaButti K."/>
            <person name="Morin E."/>
            <person name="Salamov A."/>
            <person name="Lipzen A."/>
            <person name="Mereny Z."/>
            <person name="Hegedus B."/>
            <person name="Baldrian P."/>
            <person name="Stursova M."/>
            <person name="Weitz H."/>
            <person name="Taylor A."/>
            <person name="Grigoriev I.V."/>
            <person name="Nagy L.G."/>
            <person name="Martin F."/>
            <person name="Kauserud H."/>
        </authorList>
    </citation>
    <scope>NUCLEOTIDE SEQUENCE</scope>
    <source>
        <strain evidence="2">CBHHK173m</strain>
    </source>
</reference>
<evidence type="ECO:0000313" key="3">
    <source>
        <dbReference type="Proteomes" id="UP001222325"/>
    </source>
</evidence>
<comment type="caution">
    <text evidence="2">The sequence shown here is derived from an EMBL/GenBank/DDBJ whole genome shotgun (WGS) entry which is preliminary data.</text>
</comment>
<keyword evidence="1" id="KW-1133">Transmembrane helix</keyword>
<proteinExistence type="predicted"/>
<dbReference type="AlphaFoldDB" id="A0AAD6TQE0"/>
<feature type="transmembrane region" description="Helical" evidence="1">
    <location>
        <begin position="80"/>
        <end position="105"/>
    </location>
</feature>
<organism evidence="2 3">
    <name type="scientific">Mycena belliarum</name>
    <dbReference type="NCBI Taxonomy" id="1033014"/>
    <lineage>
        <taxon>Eukaryota</taxon>
        <taxon>Fungi</taxon>
        <taxon>Dikarya</taxon>
        <taxon>Basidiomycota</taxon>
        <taxon>Agaricomycotina</taxon>
        <taxon>Agaricomycetes</taxon>
        <taxon>Agaricomycetidae</taxon>
        <taxon>Agaricales</taxon>
        <taxon>Marasmiineae</taxon>
        <taxon>Mycenaceae</taxon>
        <taxon>Mycena</taxon>
    </lineage>
</organism>
<keyword evidence="1" id="KW-0812">Transmembrane</keyword>
<keyword evidence="1" id="KW-0472">Membrane</keyword>
<keyword evidence="3" id="KW-1185">Reference proteome</keyword>
<feature type="transmembrane region" description="Helical" evidence="1">
    <location>
        <begin position="168"/>
        <end position="189"/>
    </location>
</feature>
<evidence type="ECO:0000313" key="2">
    <source>
        <dbReference type="EMBL" id="KAJ7075997.1"/>
    </source>
</evidence>
<feature type="transmembrane region" description="Helical" evidence="1">
    <location>
        <begin position="21"/>
        <end position="38"/>
    </location>
</feature>
<evidence type="ECO:0000256" key="1">
    <source>
        <dbReference type="SAM" id="Phobius"/>
    </source>
</evidence>
<dbReference type="EMBL" id="JARJCN010000086">
    <property type="protein sequence ID" value="KAJ7075997.1"/>
    <property type="molecule type" value="Genomic_DNA"/>
</dbReference>
<sequence length="217" mass="23856">MVISSLPLCKKSHGSSIFSGYGVLFCLIAGNICGAIVGRRSFGGELNVQSAYYILGIMVVFAGLMGVYNVKKDTRRHRKWMLRMVVYFATVISTRLIMLAAVRIVSNIGTYFSIWRCDEVLNILTDPQARRSAFPQCVADGVTPSAVWVAVHASVHDGPLHLAAAVRAVQGMALWIATLIHIVAVEFYIHKTEASNQIRLGFVLEPLDYAGESNMSY</sequence>
<accession>A0AAD6TQE0</accession>